<dbReference type="GO" id="GO:0016836">
    <property type="term" value="F:hydro-lyase activity"/>
    <property type="evidence" value="ECO:0007669"/>
    <property type="project" value="UniProtKB-UniRule"/>
</dbReference>
<keyword evidence="3 4" id="KW-0456">Lyase</keyword>
<dbReference type="EC" id="4.2.1.151" evidence="4"/>
<dbReference type="CDD" id="cd13634">
    <property type="entry name" value="PBP2_Sco4506"/>
    <property type="match status" value="1"/>
</dbReference>
<evidence type="ECO:0000256" key="1">
    <source>
        <dbReference type="ARBA" id="ARBA00004863"/>
    </source>
</evidence>
<comment type="similarity">
    <text evidence="4">Belongs to the MqnA/MqnD family. MqnA subfamily.</text>
</comment>
<dbReference type="EMBL" id="CP036261">
    <property type="protein sequence ID" value="QDS89729.1"/>
    <property type="molecule type" value="Genomic_DNA"/>
</dbReference>
<dbReference type="Gene3D" id="3.40.190.10">
    <property type="entry name" value="Periplasmic binding protein-like II"/>
    <property type="match status" value="2"/>
</dbReference>
<dbReference type="AlphaFoldDB" id="A0A517M4D1"/>
<dbReference type="InterPro" id="IPR003773">
    <property type="entry name" value="Menaquinone_biosynth"/>
</dbReference>
<evidence type="ECO:0000313" key="5">
    <source>
        <dbReference type="EMBL" id="QDS89729.1"/>
    </source>
</evidence>
<keyword evidence="2 4" id="KW-0474">Menaquinone biosynthesis</keyword>
<name>A0A517M4D1_9BACT</name>
<evidence type="ECO:0000256" key="4">
    <source>
        <dbReference type="HAMAP-Rule" id="MF_00995"/>
    </source>
</evidence>
<dbReference type="GO" id="GO:0009234">
    <property type="term" value="P:menaquinone biosynthetic process"/>
    <property type="evidence" value="ECO:0007669"/>
    <property type="project" value="UniProtKB-UniRule"/>
</dbReference>
<dbReference type="InterPro" id="IPR030868">
    <property type="entry name" value="MqnA"/>
</dbReference>
<gene>
    <name evidence="4 5" type="primary">mqnA</name>
    <name evidence="5" type="ORF">EC9_39290</name>
</gene>
<keyword evidence="6" id="KW-1185">Reference proteome</keyword>
<dbReference type="Pfam" id="PF02621">
    <property type="entry name" value="VitK2_biosynth"/>
    <property type="match status" value="1"/>
</dbReference>
<dbReference type="HAMAP" id="MF_00995">
    <property type="entry name" value="MqnA"/>
    <property type="match status" value="1"/>
</dbReference>
<dbReference type="OrthoDB" id="9810112at2"/>
<evidence type="ECO:0000256" key="2">
    <source>
        <dbReference type="ARBA" id="ARBA00022428"/>
    </source>
</evidence>
<evidence type="ECO:0000313" key="6">
    <source>
        <dbReference type="Proteomes" id="UP000319557"/>
    </source>
</evidence>
<dbReference type="PANTHER" id="PTHR37690">
    <property type="entry name" value="CHORISMATE DEHYDRATASE"/>
    <property type="match status" value="1"/>
</dbReference>
<organism evidence="5 6">
    <name type="scientific">Rosistilla ulvae</name>
    <dbReference type="NCBI Taxonomy" id="1930277"/>
    <lineage>
        <taxon>Bacteria</taxon>
        <taxon>Pseudomonadati</taxon>
        <taxon>Planctomycetota</taxon>
        <taxon>Planctomycetia</taxon>
        <taxon>Pirellulales</taxon>
        <taxon>Pirellulaceae</taxon>
        <taxon>Rosistilla</taxon>
    </lineage>
</organism>
<dbReference type="KEGG" id="ruv:EC9_39290"/>
<sequence length="256" mass="28532">MDKLRIGAVSYLNTKPLVYGIQQRLPGAEVVFDLPSRLADQLHAGQLDVALIPSVEYFRHADDYEIVSDACIACRGPVWSVRLLSRVPVPEIKTLALDEGSRTSAALVQVLLKQQYGLTPELHPLPIDASPDTLSTDAVLLIGDRAMHPTTGLYQEIWDLGDRWCSWSKLPFVFAMWIGRRGVDHRELADALQHCRDAGMEHLQQLATEHAGTHGLTVSDCFAYLSRYLHFTLGDEERQGLELYRSEATKLGLIAS</sequence>
<evidence type="ECO:0000256" key="3">
    <source>
        <dbReference type="ARBA" id="ARBA00023239"/>
    </source>
</evidence>
<comment type="function">
    <text evidence="4">Catalyzes the dehydration of chorismate into 3-[(1-carboxyvinyl)oxy]benzoate, a step in the biosynthesis of menaquinone (MK, vitamin K2).</text>
</comment>
<comment type="catalytic activity">
    <reaction evidence="4">
        <text>chorismate = 3-[(1-carboxyvinyl)-oxy]benzoate + H2O</text>
        <dbReference type="Rhea" id="RHEA:40051"/>
        <dbReference type="ChEBI" id="CHEBI:15377"/>
        <dbReference type="ChEBI" id="CHEBI:29748"/>
        <dbReference type="ChEBI" id="CHEBI:76981"/>
        <dbReference type="EC" id="4.2.1.151"/>
    </reaction>
</comment>
<comment type="pathway">
    <text evidence="1 4">Quinol/quinone metabolism; menaquinone biosynthesis.</text>
</comment>
<dbReference type="PANTHER" id="PTHR37690:SF1">
    <property type="entry name" value="CHORISMATE DEHYDRATASE"/>
    <property type="match status" value="1"/>
</dbReference>
<dbReference type="Proteomes" id="UP000319557">
    <property type="component" value="Chromosome"/>
</dbReference>
<accession>A0A517M4D1</accession>
<reference evidence="5 6" key="1">
    <citation type="submission" date="2019-02" db="EMBL/GenBank/DDBJ databases">
        <title>Deep-cultivation of Planctomycetes and their phenomic and genomic characterization uncovers novel biology.</title>
        <authorList>
            <person name="Wiegand S."/>
            <person name="Jogler M."/>
            <person name="Boedeker C."/>
            <person name="Pinto D."/>
            <person name="Vollmers J."/>
            <person name="Rivas-Marin E."/>
            <person name="Kohn T."/>
            <person name="Peeters S.H."/>
            <person name="Heuer A."/>
            <person name="Rast P."/>
            <person name="Oberbeckmann S."/>
            <person name="Bunk B."/>
            <person name="Jeske O."/>
            <person name="Meyerdierks A."/>
            <person name="Storesund J.E."/>
            <person name="Kallscheuer N."/>
            <person name="Luecker S."/>
            <person name="Lage O.M."/>
            <person name="Pohl T."/>
            <person name="Merkel B.J."/>
            <person name="Hornburger P."/>
            <person name="Mueller R.-W."/>
            <person name="Bruemmer F."/>
            <person name="Labrenz M."/>
            <person name="Spormann A.M."/>
            <person name="Op den Camp H."/>
            <person name="Overmann J."/>
            <person name="Amann R."/>
            <person name="Jetten M.S.M."/>
            <person name="Mascher T."/>
            <person name="Medema M.H."/>
            <person name="Devos D.P."/>
            <person name="Kaster A.-K."/>
            <person name="Ovreas L."/>
            <person name="Rohde M."/>
            <person name="Galperin M.Y."/>
            <person name="Jogler C."/>
        </authorList>
    </citation>
    <scope>NUCLEOTIDE SEQUENCE [LARGE SCALE GENOMIC DNA]</scope>
    <source>
        <strain evidence="5 6">EC9</strain>
    </source>
</reference>
<dbReference type="RefSeq" id="WP_145347622.1">
    <property type="nucleotide sequence ID" value="NZ_CP036261.1"/>
</dbReference>
<protein>
    <recommendedName>
        <fullName evidence="4">Chorismate dehydratase</fullName>
        <ecNumber evidence="4">4.2.1.151</ecNumber>
    </recommendedName>
    <alternativeName>
        <fullName evidence="4">Menaquinone biosynthetic enzyme MqnA</fullName>
    </alternativeName>
</protein>
<proteinExistence type="inferred from homology"/>
<dbReference type="UniPathway" id="UPA00079"/>
<dbReference type="SUPFAM" id="SSF53850">
    <property type="entry name" value="Periplasmic binding protein-like II"/>
    <property type="match status" value="1"/>
</dbReference>